<feature type="region of interest" description="Disordered" evidence="1">
    <location>
        <begin position="26"/>
        <end position="61"/>
    </location>
</feature>
<evidence type="ECO:0000313" key="3">
    <source>
        <dbReference type="EMBL" id="KLL09634.1"/>
    </source>
</evidence>
<evidence type="ECO:0000313" key="4">
    <source>
        <dbReference type="Proteomes" id="UP000035425"/>
    </source>
</evidence>
<evidence type="ECO:0000256" key="1">
    <source>
        <dbReference type="SAM" id="MobiDB-lite"/>
    </source>
</evidence>
<dbReference type="Proteomes" id="UP000035425">
    <property type="component" value="Unassembled WGS sequence"/>
</dbReference>
<name>A0ABR5EYU7_9ACTN</name>
<dbReference type="EMBL" id="JWIO01000070">
    <property type="protein sequence ID" value="KLL09634.1"/>
    <property type="molecule type" value="Genomic_DNA"/>
</dbReference>
<evidence type="ECO:0000256" key="2">
    <source>
        <dbReference type="SAM" id="SignalP"/>
    </source>
</evidence>
<comment type="caution">
    <text evidence="3">The sequence shown here is derived from an EMBL/GenBank/DDBJ whole genome shotgun (WGS) entry which is preliminary data.</text>
</comment>
<feature type="chain" id="PRO_5046229175" evidence="2">
    <location>
        <begin position="22"/>
        <end position="61"/>
    </location>
</feature>
<reference evidence="3 4" key="1">
    <citation type="submission" date="2014-12" db="EMBL/GenBank/DDBJ databases">
        <title>Frankia sp. BMG5.1 draft genome.</title>
        <authorList>
            <person name="Gtari M."/>
            <person name="Ghodhbane-Gtari F."/>
            <person name="Nouioui I."/>
            <person name="Ktari A."/>
            <person name="Hezbri K."/>
            <person name="Mimouni W."/>
            <person name="Sbissi I."/>
            <person name="Ayari A."/>
            <person name="Yamanaka T."/>
            <person name="Normand P."/>
            <person name="Tisa L.S."/>
            <person name="Boudabous A."/>
        </authorList>
    </citation>
    <scope>NUCLEOTIDE SEQUENCE [LARGE SCALE GENOMIC DNA]</scope>
    <source>
        <strain evidence="3 4">BMG5.1</strain>
    </source>
</reference>
<accession>A0ABR5EYU7</accession>
<keyword evidence="4" id="KW-1185">Reference proteome</keyword>
<organism evidence="3 4">
    <name type="scientific">Protofrankia coriariae</name>
    <dbReference type="NCBI Taxonomy" id="1562887"/>
    <lineage>
        <taxon>Bacteria</taxon>
        <taxon>Bacillati</taxon>
        <taxon>Actinomycetota</taxon>
        <taxon>Actinomycetes</taxon>
        <taxon>Frankiales</taxon>
        <taxon>Frankiaceae</taxon>
        <taxon>Protofrankia</taxon>
    </lineage>
</organism>
<sequence length="61" mass="6209">MRVTAQRLVMAARFCLHVAFAMSTSPAHHHHAGAGGSGADDLAARGVDLMHGGQMTPGGQG</sequence>
<gene>
    <name evidence="3" type="ORF">FrCorBMG51_23610</name>
</gene>
<keyword evidence="2" id="KW-0732">Signal</keyword>
<feature type="signal peptide" evidence="2">
    <location>
        <begin position="1"/>
        <end position="21"/>
    </location>
</feature>
<proteinExistence type="predicted"/>
<protein>
    <submittedName>
        <fullName evidence="3">Uncharacterized protein</fullName>
    </submittedName>
</protein>
<dbReference type="RefSeq" id="WP_047225201.1">
    <property type="nucleotide sequence ID" value="NZ_JWIO01000070.1"/>
</dbReference>